<dbReference type="Gene3D" id="1.10.8.10">
    <property type="entry name" value="DNA helicase RuvA subunit, C-terminal domain"/>
    <property type="match status" value="1"/>
</dbReference>
<protein>
    <recommendedName>
        <fullName evidence="6">Holliday junction branch migration complex subunit RuvA</fullName>
    </recommendedName>
</protein>
<dbReference type="InterPro" id="IPR003583">
    <property type="entry name" value="Hlx-hairpin-Hlx_DNA-bd_motif"/>
</dbReference>
<dbReference type="Pfam" id="PF07499">
    <property type="entry name" value="RuvA_C"/>
    <property type="match status" value="1"/>
</dbReference>
<comment type="function">
    <text evidence="6">The RuvA-RuvB-RuvC complex processes Holliday junction (HJ) DNA during genetic recombination and DNA repair, while the RuvA-RuvB complex plays an important role in the rescue of blocked DNA replication forks via replication fork reversal (RFR). RuvA specifically binds to HJ cruciform DNA, conferring on it an open structure. The RuvB hexamer acts as an ATP-dependent pump, pulling dsDNA into and through the RuvAB complex. HJ branch migration allows RuvC to scan DNA until it finds its consensus sequence, where it cleaves and resolves the cruciform DNA.</text>
</comment>
<comment type="subunit">
    <text evidence="6">Homotetramer. Forms an RuvA(8)-RuvB(12)-Holliday junction (HJ) complex. HJ DNA is sandwiched between 2 RuvA tetramers; dsDNA enters through RuvA and exits via RuvB. An RuvB hexamer assembles on each DNA strand where it exits the tetramer. Each RuvB hexamer is contacted by two RuvA subunits (via domain III) on 2 adjacent RuvB subunits; this complex drives branch migration. In the full resolvosome a probable DNA-RuvA(4)-RuvB(12)-RuvC(2) complex forms which resolves the HJ.</text>
</comment>
<dbReference type="Proteomes" id="UP000294682">
    <property type="component" value="Unassembled WGS sequence"/>
</dbReference>
<keyword evidence="3 6" id="KW-0238">DNA-binding</keyword>
<evidence type="ECO:0000259" key="7">
    <source>
        <dbReference type="SMART" id="SM00278"/>
    </source>
</evidence>
<dbReference type="Pfam" id="PF01330">
    <property type="entry name" value="RuvA_N"/>
    <property type="match status" value="1"/>
</dbReference>
<dbReference type="SUPFAM" id="SSF50249">
    <property type="entry name" value="Nucleic acid-binding proteins"/>
    <property type="match status" value="1"/>
</dbReference>
<comment type="caution">
    <text evidence="6">Lacks conserved residue(s) required for the propagation of feature annotation.</text>
</comment>
<dbReference type="GO" id="GO:0048476">
    <property type="term" value="C:Holliday junction resolvase complex"/>
    <property type="evidence" value="ECO:0007669"/>
    <property type="project" value="UniProtKB-UniRule"/>
</dbReference>
<dbReference type="Pfam" id="PF14520">
    <property type="entry name" value="HHH_5"/>
    <property type="match status" value="1"/>
</dbReference>
<feature type="domain" description="Helix-hairpin-helix DNA-binding motif class 1" evidence="7">
    <location>
        <begin position="73"/>
        <end position="92"/>
    </location>
</feature>
<keyword evidence="8" id="KW-0378">Hydrolase</keyword>
<comment type="domain">
    <text evidence="6">Has three domains with a flexible linker between the domains II and III and assumes an 'L' shape. Domain III is highly mobile and contacts RuvB.</text>
</comment>
<evidence type="ECO:0000256" key="5">
    <source>
        <dbReference type="ARBA" id="ARBA00023204"/>
    </source>
</evidence>
<dbReference type="InterPro" id="IPR011114">
    <property type="entry name" value="RuvA_C"/>
</dbReference>
<accession>A0A9X8UH52</accession>
<keyword evidence="8" id="KW-0067">ATP-binding</keyword>
<dbReference type="GO" id="GO:0009378">
    <property type="term" value="F:four-way junction helicase activity"/>
    <property type="evidence" value="ECO:0007669"/>
    <property type="project" value="InterPro"/>
</dbReference>
<sequence length="201" mass="20975">MIHSLRGILAAVEPNFIVIECSGVGFGVRTTMNTIGKLPKTGSEVKIYTHLSVREDAMELFGFSEPSELNCFRMLTAVTGVGPKAAISILSELTPDKLMLCVASGDHKSITRAQGVGPKLASRIVLELKDKISNEELAGGMEGAAFAAAADPKTNAGEAMSALVVLGYAQSEAAAAVARFAPDTPVQEMIKGALKILSGGR</sequence>
<comment type="similarity">
    <text evidence="6">Belongs to the RuvA family.</text>
</comment>
<dbReference type="GO" id="GO:0000400">
    <property type="term" value="F:four-way junction DNA binding"/>
    <property type="evidence" value="ECO:0007669"/>
    <property type="project" value="UniProtKB-UniRule"/>
</dbReference>
<keyword evidence="5 6" id="KW-0234">DNA repair</keyword>
<dbReference type="CDD" id="cd14332">
    <property type="entry name" value="UBA_RuvA_C"/>
    <property type="match status" value="1"/>
</dbReference>
<keyword evidence="9" id="KW-1185">Reference proteome</keyword>
<dbReference type="AlphaFoldDB" id="A0A9X8UH52"/>
<evidence type="ECO:0000256" key="4">
    <source>
        <dbReference type="ARBA" id="ARBA00023172"/>
    </source>
</evidence>
<proteinExistence type="inferred from homology"/>
<dbReference type="SUPFAM" id="SSF46929">
    <property type="entry name" value="DNA helicase RuvA subunit, C-terminal domain"/>
    <property type="match status" value="1"/>
</dbReference>
<name>A0A9X8UH52_9FIRM</name>
<dbReference type="OrthoDB" id="5293449at2"/>
<dbReference type="InterPro" id="IPR000085">
    <property type="entry name" value="RuvA"/>
</dbReference>
<dbReference type="RefSeq" id="WP_079698378.1">
    <property type="nucleotide sequence ID" value="NZ_JADNAH010000006.1"/>
</dbReference>
<dbReference type="GO" id="GO:0006281">
    <property type="term" value="P:DNA repair"/>
    <property type="evidence" value="ECO:0007669"/>
    <property type="project" value="UniProtKB-UniRule"/>
</dbReference>
<evidence type="ECO:0000256" key="2">
    <source>
        <dbReference type="ARBA" id="ARBA00022763"/>
    </source>
</evidence>
<keyword evidence="8" id="KW-0347">Helicase</keyword>
<feature type="region of interest" description="Domain I" evidence="6">
    <location>
        <begin position="1"/>
        <end position="64"/>
    </location>
</feature>
<dbReference type="GO" id="GO:0009379">
    <property type="term" value="C:Holliday junction helicase complex"/>
    <property type="evidence" value="ECO:0007669"/>
    <property type="project" value="InterPro"/>
</dbReference>
<gene>
    <name evidence="6" type="primary">ruvA</name>
    <name evidence="8" type="ORF">EDD78_1153</name>
</gene>
<feature type="region of interest" description="Domain III" evidence="6">
    <location>
        <begin position="158"/>
        <end position="201"/>
    </location>
</feature>
<evidence type="ECO:0000256" key="1">
    <source>
        <dbReference type="ARBA" id="ARBA00022490"/>
    </source>
</evidence>
<keyword evidence="8" id="KW-0547">Nucleotide-binding</keyword>
<keyword evidence="1 6" id="KW-0963">Cytoplasm</keyword>
<dbReference type="InterPro" id="IPR013849">
    <property type="entry name" value="DNA_helicase_Holl-junc_RuvA_I"/>
</dbReference>
<comment type="caution">
    <text evidence="8">The sequence shown here is derived from an EMBL/GenBank/DDBJ whole genome shotgun (WGS) entry which is preliminary data.</text>
</comment>
<evidence type="ECO:0000256" key="6">
    <source>
        <dbReference type="HAMAP-Rule" id="MF_00031"/>
    </source>
</evidence>
<reference evidence="8 9" key="1">
    <citation type="submission" date="2019-03" db="EMBL/GenBank/DDBJ databases">
        <title>Genomic Encyclopedia of Type Strains, Phase IV (KMG-IV): sequencing the most valuable type-strain genomes for metagenomic binning, comparative biology and taxonomic classification.</title>
        <authorList>
            <person name="Goeker M."/>
        </authorList>
    </citation>
    <scope>NUCLEOTIDE SEQUENCE [LARGE SCALE GENOMIC DNA]</scope>
    <source>
        <strain evidence="8 9">DSM 100433</strain>
    </source>
</reference>
<dbReference type="Gene3D" id="1.10.150.20">
    <property type="entry name" value="5' to 3' exonuclease, C-terminal subdomain"/>
    <property type="match status" value="1"/>
</dbReference>
<organism evidence="8 9">
    <name type="scientific">Harryflintia acetispora</name>
    <dbReference type="NCBI Taxonomy" id="1849041"/>
    <lineage>
        <taxon>Bacteria</taxon>
        <taxon>Bacillati</taxon>
        <taxon>Bacillota</taxon>
        <taxon>Clostridia</taxon>
        <taxon>Eubacteriales</taxon>
        <taxon>Oscillospiraceae</taxon>
        <taxon>Harryflintia</taxon>
    </lineage>
</organism>
<keyword evidence="4 6" id="KW-0233">DNA recombination</keyword>
<dbReference type="Gene3D" id="2.40.50.140">
    <property type="entry name" value="Nucleic acid-binding proteins"/>
    <property type="match status" value="1"/>
</dbReference>
<keyword evidence="2 6" id="KW-0227">DNA damage</keyword>
<dbReference type="NCBIfam" id="TIGR00084">
    <property type="entry name" value="ruvA"/>
    <property type="match status" value="1"/>
</dbReference>
<dbReference type="SMART" id="SM00278">
    <property type="entry name" value="HhH1"/>
    <property type="match status" value="2"/>
</dbReference>
<dbReference type="GO" id="GO:0006310">
    <property type="term" value="P:DNA recombination"/>
    <property type="evidence" value="ECO:0007669"/>
    <property type="project" value="UniProtKB-UniRule"/>
</dbReference>
<comment type="subcellular location">
    <subcellularLocation>
        <location evidence="6">Cytoplasm</location>
    </subcellularLocation>
</comment>
<dbReference type="InterPro" id="IPR012340">
    <property type="entry name" value="NA-bd_OB-fold"/>
</dbReference>
<dbReference type="HAMAP" id="MF_00031">
    <property type="entry name" value="DNA_HJ_migration_RuvA"/>
    <property type="match status" value="1"/>
</dbReference>
<dbReference type="GO" id="GO:0005737">
    <property type="term" value="C:cytoplasm"/>
    <property type="evidence" value="ECO:0007669"/>
    <property type="project" value="UniProtKB-SubCell"/>
</dbReference>
<feature type="domain" description="Helix-hairpin-helix DNA-binding motif class 1" evidence="7">
    <location>
        <begin position="108"/>
        <end position="127"/>
    </location>
</feature>
<dbReference type="GO" id="GO:0005524">
    <property type="term" value="F:ATP binding"/>
    <property type="evidence" value="ECO:0007669"/>
    <property type="project" value="InterPro"/>
</dbReference>
<evidence type="ECO:0000313" key="9">
    <source>
        <dbReference type="Proteomes" id="UP000294682"/>
    </source>
</evidence>
<evidence type="ECO:0000313" key="8">
    <source>
        <dbReference type="EMBL" id="TCL41070.1"/>
    </source>
</evidence>
<dbReference type="InterPro" id="IPR010994">
    <property type="entry name" value="RuvA_2-like"/>
</dbReference>
<dbReference type="EMBL" id="SLUK01000015">
    <property type="protein sequence ID" value="TCL41070.1"/>
    <property type="molecule type" value="Genomic_DNA"/>
</dbReference>
<dbReference type="SUPFAM" id="SSF47781">
    <property type="entry name" value="RuvA domain 2-like"/>
    <property type="match status" value="1"/>
</dbReference>
<dbReference type="InterPro" id="IPR036267">
    <property type="entry name" value="RuvA_C_sf"/>
</dbReference>
<evidence type="ECO:0000256" key="3">
    <source>
        <dbReference type="ARBA" id="ARBA00023125"/>
    </source>
</evidence>